<evidence type="ECO:0000256" key="1">
    <source>
        <dbReference type="SAM" id="Coils"/>
    </source>
</evidence>
<sequence>MKKKRLKIAETYLKLDLDFNEKRNQELEIIFRKAAEKSIRDFKYSETLVYKIEFDKGSTKAKVIFFAFLNGMIFYADLKDSIKTIYNDIKWLSERVITNAREESNLIDNNIIRTERRTGIIGRLNKVLTRIDFLQNNLNNLGNNQALAELNQLYQEVANLMQLLEDVERQTFIRALPQEIRHNLPAPNQNDVRHFELLYAIKPEEDE</sequence>
<protein>
    <submittedName>
        <fullName evidence="2">Uncharacterized protein</fullName>
    </submittedName>
</protein>
<organism evidence="2 3">
    <name type="scientific">Larkinella humicola</name>
    <dbReference type="NCBI Taxonomy" id="2607654"/>
    <lineage>
        <taxon>Bacteria</taxon>
        <taxon>Pseudomonadati</taxon>
        <taxon>Bacteroidota</taxon>
        <taxon>Cytophagia</taxon>
        <taxon>Cytophagales</taxon>
        <taxon>Spirosomataceae</taxon>
        <taxon>Larkinella</taxon>
    </lineage>
</organism>
<dbReference type="EMBL" id="VTWS01000004">
    <property type="protein sequence ID" value="KAA9352789.1"/>
    <property type="molecule type" value="Genomic_DNA"/>
</dbReference>
<feature type="coiled-coil region" evidence="1">
    <location>
        <begin position="124"/>
        <end position="170"/>
    </location>
</feature>
<proteinExistence type="predicted"/>
<dbReference type="AlphaFoldDB" id="A0A5N1JBY4"/>
<gene>
    <name evidence="2" type="ORF">F0P93_16510</name>
</gene>
<comment type="caution">
    <text evidence="2">The sequence shown here is derived from an EMBL/GenBank/DDBJ whole genome shotgun (WGS) entry which is preliminary data.</text>
</comment>
<evidence type="ECO:0000313" key="2">
    <source>
        <dbReference type="EMBL" id="KAA9352789.1"/>
    </source>
</evidence>
<keyword evidence="1" id="KW-0175">Coiled coil</keyword>
<dbReference type="Proteomes" id="UP000326344">
    <property type="component" value="Unassembled WGS sequence"/>
</dbReference>
<keyword evidence="3" id="KW-1185">Reference proteome</keyword>
<evidence type="ECO:0000313" key="3">
    <source>
        <dbReference type="Proteomes" id="UP000326344"/>
    </source>
</evidence>
<reference evidence="2 3" key="1">
    <citation type="submission" date="2019-09" db="EMBL/GenBank/DDBJ databases">
        <title>Genome Sequence of Larkinella sp MA1.</title>
        <authorList>
            <person name="Srinivasan S."/>
        </authorList>
    </citation>
    <scope>NUCLEOTIDE SEQUENCE [LARGE SCALE GENOMIC DNA]</scope>
    <source>
        <strain evidence="2 3">MA1</strain>
    </source>
</reference>
<accession>A0A5N1JBY4</accession>
<name>A0A5N1JBY4_9BACT</name>
<dbReference type="RefSeq" id="WP_150877814.1">
    <property type="nucleotide sequence ID" value="NZ_VTWS01000004.1"/>
</dbReference>